<evidence type="ECO:0008006" key="7">
    <source>
        <dbReference type="Google" id="ProtNLM"/>
    </source>
</evidence>
<sequence length="229" mass="25636">LLLKNGCFLALHYLISFCPALHNKDGIGNSHFRNCPPFYCGNLGEIKFPFPNSTRPEYCSPFVIDDCNKVHPNIQLEKAGRWYELENISQANTLLIVDRVPEAIELQFMRILQQRLHPLVSKLKANHSFTAFGLGGLAAMMIISSSLIIICRRYKESNTLRDRISITTTPNPSEPDLDGAIVGYGVPVFSYVELEEATHNFSTEKEHGNGGYGTELPVMLTQNITTFTS</sequence>
<accession>A0A9Q0J1U2</accession>
<keyword evidence="6" id="KW-1185">Reference proteome</keyword>
<proteinExistence type="predicted"/>
<dbReference type="PANTHER" id="PTHR46008">
    <property type="entry name" value="LEAF RUST 10 DISEASE-RESISTANCE LOCUS RECEPTOR-LIKE PROTEIN KINASE-LIKE 1.4"/>
    <property type="match status" value="1"/>
</dbReference>
<organism evidence="5 6">
    <name type="scientific">Turnera subulata</name>
    <dbReference type="NCBI Taxonomy" id="218843"/>
    <lineage>
        <taxon>Eukaryota</taxon>
        <taxon>Viridiplantae</taxon>
        <taxon>Streptophyta</taxon>
        <taxon>Embryophyta</taxon>
        <taxon>Tracheophyta</taxon>
        <taxon>Spermatophyta</taxon>
        <taxon>Magnoliopsida</taxon>
        <taxon>eudicotyledons</taxon>
        <taxon>Gunneridae</taxon>
        <taxon>Pentapetalae</taxon>
        <taxon>rosids</taxon>
        <taxon>fabids</taxon>
        <taxon>Malpighiales</taxon>
        <taxon>Passifloraceae</taxon>
        <taxon>Turnera</taxon>
    </lineage>
</organism>
<reference evidence="5" key="2">
    <citation type="journal article" date="2023" name="Plants (Basel)">
        <title>Annotation of the Turnera subulata (Passifloraceae) Draft Genome Reveals the S-Locus Evolved after the Divergence of Turneroideae from Passifloroideae in a Stepwise Manner.</title>
        <authorList>
            <person name="Henning P.M."/>
            <person name="Roalson E.H."/>
            <person name="Mir W."/>
            <person name="McCubbin A.G."/>
            <person name="Shore J.S."/>
        </authorList>
    </citation>
    <scope>NUCLEOTIDE SEQUENCE</scope>
    <source>
        <strain evidence="5">F60SS</strain>
    </source>
</reference>
<dbReference type="EMBL" id="JAKUCV010007144">
    <property type="protein sequence ID" value="KAJ4824580.1"/>
    <property type="molecule type" value="Genomic_DNA"/>
</dbReference>
<evidence type="ECO:0000256" key="2">
    <source>
        <dbReference type="ARBA" id="ARBA00022840"/>
    </source>
</evidence>
<keyword evidence="3" id="KW-0472">Membrane</keyword>
<evidence type="ECO:0000256" key="3">
    <source>
        <dbReference type="SAM" id="Phobius"/>
    </source>
</evidence>
<dbReference type="PANTHER" id="PTHR46008:SF2">
    <property type="entry name" value="LEAF RUST 10 DISEASE-RESISTANCE LOCUS RECEPTOR-LIKE PROTEIN KINASE-LIKE 1.4"/>
    <property type="match status" value="1"/>
</dbReference>
<evidence type="ECO:0000313" key="5">
    <source>
        <dbReference type="EMBL" id="KAJ4824580.1"/>
    </source>
</evidence>
<gene>
    <name evidence="5" type="ORF">Tsubulata_048124</name>
</gene>
<keyword evidence="4" id="KW-0732">Signal</keyword>
<evidence type="ECO:0000256" key="4">
    <source>
        <dbReference type="SAM" id="SignalP"/>
    </source>
</evidence>
<evidence type="ECO:0000256" key="1">
    <source>
        <dbReference type="ARBA" id="ARBA00022741"/>
    </source>
</evidence>
<keyword evidence="2" id="KW-0067">ATP-binding</keyword>
<name>A0A9Q0J1U2_9ROSI</name>
<dbReference type="Proteomes" id="UP001141552">
    <property type="component" value="Unassembled WGS sequence"/>
</dbReference>
<feature type="signal peptide" evidence="4">
    <location>
        <begin position="1"/>
        <end position="20"/>
    </location>
</feature>
<keyword evidence="1" id="KW-0547">Nucleotide-binding</keyword>
<dbReference type="OrthoDB" id="1194458at2759"/>
<protein>
    <recommendedName>
        <fullName evidence="7">Wall-associated receptor kinase galacturonan-binding domain-containing protein</fullName>
    </recommendedName>
</protein>
<feature type="non-terminal residue" evidence="5">
    <location>
        <position position="1"/>
    </location>
</feature>
<dbReference type="GO" id="GO:0005524">
    <property type="term" value="F:ATP binding"/>
    <property type="evidence" value="ECO:0007669"/>
    <property type="project" value="UniProtKB-KW"/>
</dbReference>
<feature type="transmembrane region" description="Helical" evidence="3">
    <location>
        <begin position="129"/>
        <end position="151"/>
    </location>
</feature>
<evidence type="ECO:0000313" key="6">
    <source>
        <dbReference type="Proteomes" id="UP001141552"/>
    </source>
</evidence>
<reference evidence="5" key="1">
    <citation type="submission" date="2022-02" db="EMBL/GenBank/DDBJ databases">
        <authorList>
            <person name="Henning P.M."/>
            <person name="McCubbin A.G."/>
            <person name="Shore J.S."/>
        </authorList>
    </citation>
    <scope>NUCLEOTIDE SEQUENCE</scope>
    <source>
        <strain evidence="5">F60SS</strain>
        <tissue evidence="5">Leaves</tissue>
    </source>
</reference>
<keyword evidence="3" id="KW-0812">Transmembrane</keyword>
<keyword evidence="3" id="KW-1133">Transmembrane helix</keyword>
<dbReference type="GO" id="GO:0016301">
    <property type="term" value="F:kinase activity"/>
    <property type="evidence" value="ECO:0007669"/>
    <property type="project" value="TreeGrafter"/>
</dbReference>
<dbReference type="AlphaFoldDB" id="A0A9Q0J1U2"/>
<comment type="caution">
    <text evidence="5">The sequence shown here is derived from an EMBL/GenBank/DDBJ whole genome shotgun (WGS) entry which is preliminary data.</text>
</comment>
<feature type="chain" id="PRO_5040239092" description="Wall-associated receptor kinase galacturonan-binding domain-containing protein" evidence="4">
    <location>
        <begin position="21"/>
        <end position="229"/>
    </location>
</feature>